<dbReference type="CDD" id="cd08498">
    <property type="entry name" value="PBP2_NikA_DppA_OppA_like_2"/>
    <property type="match status" value="1"/>
</dbReference>
<comment type="similarity">
    <text evidence="1">Belongs to the bacterial solute-binding protein 5 family.</text>
</comment>
<dbReference type="PANTHER" id="PTHR30290:SF9">
    <property type="entry name" value="OLIGOPEPTIDE-BINDING PROTEIN APPA"/>
    <property type="match status" value="1"/>
</dbReference>
<evidence type="ECO:0000313" key="7">
    <source>
        <dbReference type="Proteomes" id="UP001285263"/>
    </source>
</evidence>
<dbReference type="InterPro" id="IPR000914">
    <property type="entry name" value="SBP_5_dom"/>
</dbReference>
<evidence type="ECO:0000259" key="5">
    <source>
        <dbReference type="Pfam" id="PF00496"/>
    </source>
</evidence>
<proteinExistence type="inferred from homology"/>
<dbReference type="Gene3D" id="3.10.105.10">
    <property type="entry name" value="Dipeptide-binding Protein, Domain 3"/>
    <property type="match status" value="1"/>
</dbReference>
<feature type="domain" description="Solute-binding protein family 5" evidence="5">
    <location>
        <begin position="70"/>
        <end position="442"/>
    </location>
</feature>
<dbReference type="RefSeq" id="WP_320427083.1">
    <property type="nucleotide sequence ID" value="NZ_JAXCLA010000014.1"/>
</dbReference>
<keyword evidence="3 4" id="KW-0732">Signal</keyword>
<dbReference type="Gene3D" id="3.40.190.10">
    <property type="entry name" value="Periplasmic binding protein-like II"/>
    <property type="match status" value="1"/>
</dbReference>
<dbReference type="Proteomes" id="UP001285263">
    <property type="component" value="Unassembled WGS sequence"/>
</dbReference>
<name>A0ABU5DTA4_9BURK</name>
<dbReference type="PROSITE" id="PS51257">
    <property type="entry name" value="PROKAR_LIPOPROTEIN"/>
    <property type="match status" value="1"/>
</dbReference>
<dbReference type="InterPro" id="IPR039424">
    <property type="entry name" value="SBP_5"/>
</dbReference>
<organism evidence="6 7">
    <name type="scientific">Roseateles agri</name>
    <dbReference type="NCBI Taxonomy" id="3098619"/>
    <lineage>
        <taxon>Bacteria</taxon>
        <taxon>Pseudomonadati</taxon>
        <taxon>Pseudomonadota</taxon>
        <taxon>Betaproteobacteria</taxon>
        <taxon>Burkholderiales</taxon>
        <taxon>Sphaerotilaceae</taxon>
        <taxon>Roseateles</taxon>
    </lineage>
</organism>
<evidence type="ECO:0000256" key="3">
    <source>
        <dbReference type="ARBA" id="ARBA00022729"/>
    </source>
</evidence>
<dbReference type="SUPFAM" id="SSF53850">
    <property type="entry name" value="Periplasmic binding protein-like II"/>
    <property type="match status" value="1"/>
</dbReference>
<dbReference type="InterPro" id="IPR030678">
    <property type="entry name" value="Peptide/Ni-bd"/>
</dbReference>
<feature type="signal peptide" evidence="4">
    <location>
        <begin position="1"/>
        <end position="23"/>
    </location>
</feature>
<dbReference type="EMBL" id="JAXCLA010000014">
    <property type="protein sequence ID" value="MDY0749116.1"/>
    <property type="molecule type" value="Genomic_DNA"/>
</dbReference>
<protein>
    <submittedName>
        <fullName evidence="6">ABC transporter substrate-binding protein</fullName>
    </submittedName>
</protein>
<keyword evidence="7" id="KW-1185">Reference proteome</keyword>
<dbReference type="PANTHER" id="PTHR30290">
    <property type="entry name" value="PERIPLASMIC BINDING COMPONENT OF ABC TRANSPORTER"/>
    <property type="match status" value="1"/>
</dbReference>
<feature type="chain" id="PRO_5045451284" evidence="4">
    <location>
        <begin position="24"/>
        <end position="527"/>
    </location>
</feature>
<evidence type="ECO:0000256" key="1">
    <source>
        <dbReference type="ARBA" id="ARBA00005695"/>
    </source>
</evidence>
<sequence>MMRTSWLCAAAAAALLLVAGACAAQPRVLRIASANDPQTMDPHAVALLYQSRVVQQIYEGLVDRDEKFRLQPSLALSWSAVDAKTWRFKLRPGVKFHDGSAFTADDAVFSIERALKPSSQRALQMHGITGVRKIDPLTIDILLDSPDALLPERLFLVDMMSRAWCEQHQVVLPQDYNGKQETFAVRNAMGTGPFMLKRYESDVRTTLAAFPSWWGRATHPGNLDEAQFLVIQSDATRLAALNSGQVDVVLDPPFQDVARLRAAGGLKILETGDIGTQYLALDQHSAELPGNPGRPNPLKDVRVRRAIYQALDMPLIVRQVLRGQAQATGSPLSAQMDGYLPEFETRPPYDPAAARALLKEAGYPNGFSLPFDCLNTGFRQAVCQAMAAMLERVGIRATLQVAPSALFFPKLTQATISMAEFGWSPTPDPWIVLQSLVHTTDGRNSGVFNAGRYSDAKLDALIDAIRVEPDLARRREKVAEAVRLMGRELPVLPLYRVQQIWVARPGVELVQWPNSVLALRWARLAVK</sequence>
<comment type="caution">
    <text evidence="6">The sequence shown here is derived from an EMBL/GenBank/DDBJ whole genome shotgun (WGS) entry which is preliminary data.</text>
</comment>
<dbReference type="PIRSF" id="PIRSF002741">
    <property type="entry name" value="MppA"/>
    <property type="match status" value="1"/>
</dbReference>
<evidence type="ECO:0000256" key="4">
    <source>
        <dbReference type="SAM" id="SignalP"/>
    </source>
</evidence>
<reference evidence="6 7" key="1">
    <citation type="submission" date="2023-11" db="EMBL/GenBank/DDBJ databases">
        <title>Paucibacter sp. nov., isolated from fresh soil in Korea.</title>
        <authorList>
            <person name="Le N.T.T."/>
        </authorList>
    </citation>
    <scope>NUCLEOTIDE SEQUENCE [LARGE SCALE GENOMIC DNA]</scope>
    <source>
        <strain evidence="6 7">R3-3</strain>
    </source>
</reference>
<keyword evidence="2" id="KW-0813">Transport</keyword>
<accession>A0ABU5DTA4</accession>
<gene>
    <name evidence="6" type="ORF">SNE35_31760</name>
</gene>
<dbReference type="Pfam" id="PF00496">
    <property type="entry name" value="SBP_bac_5"/>
    <property type="match status" value="1"/>
</dbReference>
<evidence type="ECO:0000256" key="2">
    <source>
        <dbReference type="ARBA" id="ARBA00022448"/>
    </source>
</evidence>
<evidence type="ECO:0000313" key="6">
    <source>
        <dbReference type="EMBL" id="MDY0749116.1"/>
    </source>
</evidence>